<dbReference type="Proteomes" id="UP000735302">
    <property type="component" value="Unassembled WGS sequence"/>
</dbReference>
<evidence type="ECO:0000259" key="2">
    <source>
        <dbReference type="Pfam" id="PF21788"/>
    </source>
</evidence>
<dbReference type="Pfam" id="PF21788">
    <property type="entry name" value="TNP-like_GBD"/>
    <property type="match status" value="1"/>
</dbReference>
<dbReference type="InterPro" id="IPR048367">
    <property type="entry name" value="TNP-like_RNaseH_C"/>
</dbReference>
<organism evidence="4 5">
    <name type="scientific">Plakobranchus ocellatus</name>
    <dbReference type="NCBI Taxonomy" id="259542"/>
    <lineage>
        <taxon>Eukaryota</taxon>
        <taxon>Metazoa</taxon>
        <taxon>Spiralia</taxon>
        <taxon>Lophotrochozoa</taxon>
        <taxon>Mollusca</taxon>
        <taxon>Gastropoda</taxon>
        <taxon>Heterobranchia</taxon>
        <taxon>Euthyneura</taxon>
        <taxon>Panpulmonata</taxon>
        <taxon>Sacoglossa</taxon>
        <taxon>Placobranchoidea</taxon>
        <taxon>Plakobranchidae</taxon>
        <taxon>Plakobranchus</taxon>
    </lineage>
</organism>
<feature type="domain" description="Transposable element P transposase-like RNase H C-terminal" evidence="3">
    <location>
        <begin position="370"/>
        <end position="401"/>
    </location>
</feature>
<proteinExistence type="predicted"/>
<evidence type="ECO:0000259" key="3">
    <source>
        <dbReference type="Pfam" id="PF21789"/>
    </source>
</evidence>
<dbReference type="InterPro" id="IPR048366">
    <property type="entry name" value="TNP-like_GBD"/>
</dbReference>
<dbReference type="PANTHER" id="PTHR47577">
    <property type="entry name" value="THAP DOMAIN-CONTAINING PROTEIN 6"/>
    <property type="match status" value="1"/>
</dbReference>
<gene>
    <name evidence="4" type="ORF">PoB_007445800</name>
</gene>
<dbReference type="Pfam" id="PF21789">
    <property type="entry name" value="TNP-like_RNaseH_C"/>
    <property type="match status" value="1"/>
</dbReference>
<protein>
    <submittedName>
        <fullName evidence="4">Transposable element p transposase</fullName>
    </submittedName>
</protein>
<dbReference type="InterPro" id="IPR048365">
    <property type="entry name" value="TNP-like_RNaseH_N"/>
</dbReference>
<evidence type="ECO:0000259" key="1">
    <source>
        <dbReference type="Pfam" id="PF21787"/>
    </source>
</evidence>
<feature type="domain" description="Transposable element P transposase-like GTP-binding insertion" evidence="2">
    <location>
        <begin position="189"/>
        <end position="302"/>
    </location>
</feature>
<dbReference type="AlphaFoldDB" id="A0AAV4DUB5"/>
<reference evidence="4 5" key="1">
    <citation type="journal article" date="2021" name="Elife">
        <title>Chloroplast acquisition without the gene transfer in kleptoplastic sea slugs, Plakobranchus ocellatus.</title>
        <authorList>
            <person name="Maeda T."/>
            <person name="Takahashi S."/>
            <person name="Yoshida T."/>
            <person name="Shimamura S."/>
            <person name="Takaki Y."/>
            <person name="Nagai Y."/>
            <person name="Toyoda A."/>
            <person name="Suzuki Y."/>
            <person name="Arimoto A."/>
            <person name="Ishii H."/>
            <person name="Satoh N."/>
            <person name="Nishiyama T."/>
            <person name="Hasebe M."/>
            <person name="Maruyama T."/>
            <person name="Minagawa J."/>
            <person name="Obokata J."/>
            <person name="Shigenobu S."/>
        </authorList>
    </citation>
    <scope>NUCLEOTIDE SEQUENCE [LARGE SCALE GENOMIC DNA]</scope>
</reference>
<evidence type="ECO:0000313" key="5">
    <source>
        <dbReference type="Proteomes" id="UP000735302"/>
    </source>
</evidence>
<name>A0AAV4DUB5_9GAST</name>
<accession>A0AAV4DUB5</accession>
<dbReference type="EMBL" id="BLXT01008368">
    <property type="protein sequence ID" value="GFO47953.1"/>
    <property type="molecule type" value="Genomic_DNA"/>
</dbReference>
<feature type="domain" description="Transposable element P transposase-like RNase H" evidence="1">
    <location>
        <begin position="96"/>
        <end position="164"/>
    </location>
</feature>
<comment type="caution">
    <text evidence="4">The sequence shown here is derived from an EMBL/GenBank/DDBJ whole genome shotgun (WGS) entry which is preliminary data.</text>
</comment>
<sequence length="625" mass="71033">MPVVKPTVYCSKYSFCHLRKLCGSHLKTLMFFQDFAAQYWTFLKLKWTQCLHVIKCVSFASMKSPLKNHCLMTQSMTKLKAMKTWATVAARKIPPYHALVFMVRGLYTNWKQPFAYMLSSGPVKSETLHILLQESIACLLQIGLCPKAIVCDQGSNNRAVLKKMNVTTPNPFVISNDSHKTYVFMDPPHLIKHIRNNLKTHGFTLYEEPVLWSHIQQFYDHDSELPIRLAPKLTKRHIELPNFAKLKVSLAVQVLSHTVAAGISTMVSFKALPPDTTATAQFVEKFDQLFNCFNNRRFNSTSTMAHALTDKSGHIQFLQHTKEWLLQLKCRNKTQSLPCLEGWLLSISALEQLWSDLSENFGFRFHLTSRLNQDPLENLFSVVRGKGGHRTNPDAKEFRSALRQTMVDSIMTTSEHQNCEKDLATLLFNVYHIQQNVMEPQLTNIQREVPCSIRTIVSNNPSELPGSSNTEEAIIAYIAGYIVSKLRSKICAVCVEAISSQRDVNDPTHTFLVKKNFMRCDKGGLQAPSASLQNLCHNAETIFRSAIEPSTHISGLRSHIIRRIMEATSDNIPATSCEKCNVRRLVLTLFVNIRLHHHLKLQNGVLLSQSSNKAAERKTAIFRHQ</sequence>
<keyword evidence="5" id="KW-1185">Reference proteome</keyword>
<dbReference type="PANTHER" id="PTHR47577:SF2">
    <property type="entry name" value="THAP DOMAIN CONTAINING 9"/>
    <property type="match status" value="1"/>
</dbReference>
<evidence type="ECO:0000313" key="4">
    <source>
        <dbReference type="EMBL" id="GFO47953.1"/>
    </source>
</evidence>
<dbReference type="Pfam" id="PF21787">
    <property type="entry name" value="TNP-like_RNaseH_N"/>
    <property type="match status" value="1"/>
</dbReference>